<evidence type="ECO:0000259" key="13">
    <source>
        <dbReference type="PROSITE" id="PS50873"/>
    </source>
</evidence>
<reference evidence="14" key="1">
    <citation type="submission" date="2023-07" db="EMBL/GenBank/DDBJ databases">
        <title>A chromosome-level genome assembly of Lolium multiflorum.</title>
        <authorList>
            <person name="Chen Y."/>
            <person name="Copetti D."/>
            <person name="Kolliker R."/>
            <person name="Studer B."/>
        </authorList>
    </citation>
    <scope>NUCLEOTIDE SEQUENCE</scope>
    <source>
        <strain evidence="14">02402/16</strain>
        <tissue evidence="14">Leaf</tissue>
    </source>
</reference>
<dbReference type="PANTHER" id="PTHR31388">
    <property type="entry name" value="PEROXIDASE 72-RELATED"/>
    <property type="match status" value="1"/>
</dbReference>
<comment type="cofactor">
    <cofactor evidence="11">
        <name>Ca(2+)</name>
        <dbReference type="ChEBI" id="CHEBI:29108"/>
    </cofactor>
    <text evidence="11">Binds 2 calcium ions per subunit.</text>
</comment>
<dbReference type="InterPro" id="IPR002016">
    <property type="entry name" value="Haem_peroxidase"/>
</dbReference>
<evidence type="ECO:0000256" key="5">
    <source>
        <dbReference type="ARBA" id="ARBA00022723"/>
    </source>
</evidence>
<keyword evidence="7" id="KW-0560">Oxidoreductase</keyword>
<dbReference type="SUPFAM" id="SSF48113">
    <property type="entry name" value="Heme-dependent peroxidases"/>
    <property type="match status" value="1"/>
</dbReference>
<evidence type="ECO:0000256" key="9">
    <source>
        <dbReference type="ARBA" id="ARBA00023324"/>
    </source>
</evidence>
<keyword evidence="3" id="KW-0575">Peroxidase</keyword>
<evidence type="ECO:0000256" key="12">
    <source>
        <dbReference type="PIRSR" id="PIRSR600823-4"/>
    </source>
</evidence>
<comment type="catalytic activity">
    <reaction evidence="1">
        <text>2 a phenolic donor + H2O2 = 2 a phenolic radical donor + 2 H2O</text>
        <dbReference type="Rhea" id="RHEA:56136"/>
        <dbReference type="ChEBI" id="CHEBI:15377"/>
        <dbReference type="ChEBI" id="CHEBI:16240"/>
        <dbReference type="ChEBI" id="CHEBI:139520"/>
        <dbReference type="ChEBI" id="CHEBI:139521"/>
        <dbReference type="EC" id="1.11.1.7"/>
    </reaction>
</comment>
<keyword evidence="8" id="KW-0408">Iron</keyword>
<evidence type="ECO:0000256" key="10">
    <source>
        <dbReference type="PIRSR" id="PIRSR600823-1"/>
    </source>
</evidence>
<keyword evidence="4" id="KW-0349">Heme</keyword>
<dbReference type="PROSITE" id="PS50873">
    <property type="entry name" value="PEROXIDASE_4"/>
    <property type="match status" value="1"/>
</dbReference>
<name>A0AAD8R798_LOLMU</name>
<evidence type="ECO:0000256" key="2">
    <source>
        <dbReference type="ARBA" id="ARBA00001970"/>
    </source>
</evidence>
<feature type="active site" description="Proton acceptor" evidence="10">
    <location>
        <position position="137"/>
    </location>
</feature>
<dbReference type="PANTHER" id="PTHR31388:SF38">
    <property type="entry name" value="PEROXIDASE"/>
    <property type="match status" value="1"/>
</dbReference>
<gene>
    <name evidence="14" type="ORF">QYE76_021702</name>
</gene>
<keyword evidence="15" id="KW-1185">Reference proteome</keyword>
<dbReference type="Proteomes" id="UP001231189">
    <property type="component" value="Unassembled WGS sequence"/>
</dbReference>
<dbReference type="AlphaFoldDB" id="A0AAD8R798"/>
<evidence type="ECO:0000256" key="8">
    <source>
        <dbReference type="ARBA" id="ARBA00023004"/>
    </source>
</evidence>
<dbReference type="GO" id="GO:0046872">
    <property type="term" value="F:metal ion binding"/>
    <property type="evidence" value="ECO:0007669"/>
    <property type="project" value="UniProtKB-KW"/>
</dbReference>
<evidence type="ECO:0000256" key="3">
    <source>
        <dbReference type="ARBA" id="ARBA00022559"/>
    </source>
</evidence>
<dbReference type="InterPro" id="IPR010255">
    <property type="entry name" value="Haem_peroxidase_sf"/>
</dbReference>
<evidence type="ECO:0000313" key="15">
    <source>
        <dbReference type="Proteomes" id="UP001231189"/>
    </source>
</evidence>
<dbReference type="PRINTS" id="PR00461">
    <property type="entry name" value="PLPEROXIDASE"/>
</dbReference>
<evidence type="ECO:0000256" key="1">
    <source>
        <dbReference type="ARBA" id="ARBA00000189"/>
    </source>
</evidence>
<dbReference type="EMBL" id="JAUUTY010000006">
    <property type="protein sequence ID" value="KAK1616185.1"/>
    <property type="molecule type" value="Genomic_DNA"/>
</dbReference>
<dbReference type="GO" id="GO:0020037">
    <property type="term" value="F:heme binding"/>
    <property type="evidence" value="ECO:0007669"/>
    <property type="project" value="InterPro"/>
</dbReference>
<feature type="domain" description="Plant heme peroxidase family profile" evidence="13">
    <location>
        <begin position="96"/>
        <end position="142"/>
    </location>
</feature>
<evidence type="ECO:0000313" key="14">
    <source>
        <dbReference type="EMBL" id="KAK1616185.1"/>
    </source>
</evidence>
<sequence length="165" mass="18136">MRSTAELRKWIKATNSLHTIPVSITSIALSFSIQQLARLAIAPPVWLSNQQVFLLVASAHMAPSSRFSLAPRCSFLLTAALLVLLLSHGAHGHGAGLSSSFYDGSCPDTRDIVRRVIQDARVADARIPASLIRLHFHDCFVNVSSRNNIQRIVWDVDPRCIVLSV</sequence>
<dbReference type="GO" id="GO:0042744">
    <property type="term" value="P:hydrogen peroxide catabolic process"/>
    <property type="evidence" value="ECO:0007669"/>
    <property type="project" value="UniProtKB-KW"/>
</dbReference>
<evidence type="ECO:0000256" key="7">
    <source>
        <dbReference type="ARBA" id="ARBA00023002"/>
    </source>
</evidence>
<evidence type="ECO:0000256" key="11">
    <source>
        <dbReference type="PIRSR" id="PIRSR600823-3"/>
    </source>
</evidence>
<feature type="site" description="Transition state stabilizer" evidence="12">
    <location>
        <position position="133"/>
    </location>
</feature>
<comment type="cofactor">
    <cofactor evidence="2">
        <name>heme b</name>
        <dbReference type="ChEBI" id="CHEBI:60344"/>
    </cofactor>
</comment>
<evidence type="ECO:0000256" key="4">
    <source>
        <dbReference type="ARBA" id="ARBA00022617"/>
    </source>
</evidence>
<accession>A0AAD8R798</accession>
<organism evidence="14 15">
    <name type="scientific">Lolium multiflorum</name>
    <name type="common">Italian ryegrass</name>
    <name type="synonym">Lolium perenne subsp. multiflorum</name>
    <dbReference type="NCBI Taxonomy" id="4521"/>
    <lineage>
        <taxon>Eukaryota</taxon>
        <taxon>Viridiplantae</taxon>
        <taxon>Streptophyta</taxon>
        <taxon>Embryophyta</taxon>
        <taxon>Tracheophyta</taxon>
        <taxon>Spermatophyta</taxon>
        <taxon>Magnoliopsida</taxon>
        <taxon>Liliopsida</taxon>
        <taxon>Poales</taxon>
        <taxon>Poaceae</taxon>
        <taxon>BOP clade</taxon>
        <taxon>Pooideae</taxon>
        <taxon>Poodae</taxon>
        <taxon>Poeae</taxon>
        <taxon>Poeae Chloroplast Group 2 (Poeae type)</taxon>
        <taxon>Loliodinae</taxon>
        <taxon>Loliinae</taxon>
        <taxon>Lolium</taxon>
    </lineage>
</organism>
<keyword evidence="5 11" id="KW-0479">Metal-binding</keyword>
<dbReference type="GO" id="GO:0140825">
    <property type="term" value="F:lactoperoxidase activity"/>
    <property type="evidence" value="ECO:0007669"/>
    <property type="project" value="UniProtKB-EC"/>
</dbReference>
<keyword evidence="6 11" id="KW-0106">Calcium</keyword>
<keyword evidence="9" id="KW-0376">Hydrogen peroxide</keyword>
<feature type="binding site" evidence="11">
    <location>
        <position position="138"/>
    </location>
    <ligand>
        <name>Ca(2+)</name>
        <dbReference type="ChEBI" id="CHEBI:29108"/>
        <label>1</label>
    </ligand>
</feature>
<comment type="caution">
    <text evidence="14">The sequence shown here is derived from an EMBL/GenBank/DDBJ whole genome shotgun (WGS) entry which is preliminary data.</text>
</comment>
<proteinExistence type="predicted"/>
<evidence type="ECO:0000256" key="6">
    <source>
        <dbReference type="ARBA" id="ARBA00022837"/>
    </source>
</evidence>
<dbReference type="GO" id="GO:0006979">
    <property type="term" value="P:response to oxidative stress"/>
    <property type="evidence" value="ECO:0007669"/>
    <property type="project" value="InterPro"/>
</dbReference>
<protein>
    <recommendedName>
        <fullName evidence="13">Plant heme peroxidase family profile domain-containing protein</fullName>
    </recommendedName>
</protein>
<dbReference type="Gene3D" id="1.10.520.10">
    <property type="match status" value="1"/>
</dbReference>
<dbReference type="InterPro" id="IPR000823">
    <property type="entry name" value="Peroxidase_pln"/>
</dbReference>
<feature type="binding site" evidence="11">
    <location>
        <position position="141"/>
    </location>
    <ligand>
        <name>Ca(2+)</name>
        <dbReference type="ChEBI" id="CHEBI:29108"/>
        <label>1</label>
    </ligand>
</feature>